<dbReference type="InterPro" id="IPR043504">
    <property type="entry name" value="Peptidase_S1_PA_chymotrypsin"/>
</dbReference>
<dbReference type="InterPro" id="IPR009003">
    <property type="entry name" value="Peptidase_S1_PA"/>
</dbReference>
<evidence type="ECO:0000313" key="7">
    <source>
        <dbReference type="Proteomes" id="UP000035301"/>
    </source>
</evidence>
<dbReference type="PROSITE" id="PS50106">
    <property type="entry name" value="PDZ"/>
    <property type="match status" value="1"/>
</dbReference>
<dbReference type="Gene3D" id="2.30.42.10">
    <property type="match status" value="1"/>
</dbReference>
<protein>
    <submittedName>
        <fullName evidence="6">Serine protease</fullName>
    </submittedName>
</protein>
<dbReference type="InterPro" id="IPR001478">
    <property type="entry name" value="PDZ"/>
</dbReference>
<dbReference type="InterPro" id="IPR041489">
    <property type="entry name" value="PDZ_6"/>
</dbReference>
<dbReference type="PANTHER" id="PTHR43343:SF3">
    <property type="entry name" value="PROTEASE DO-LIKE 8, CHLOROPLASTIC"/>
    <property type="match status" value="1"/>
</dbReference>
<dbReference type="SUPFAM" id="SSF50494">
    <property type="entry name" value="Trypsin-like serine proteases"/>
    <property type="match status" value="1"/>
</dbReference>
<dbReference type="SMART" id="SM00228">
    <property type="entry name" value="PDZ"/>
    <property type="match status" value="1"/>
</dbReference>
<dbReference type="EMBL" id="JXOJ01000006">
    <property type="protein sequence ID" value="KLK87501.1"/>
    <property type="molecule type" value="Genomic_DNA"/>
</dbReference>
<comment type="similarity">
    <text evidence="1">Belongs to the peptidase S1C family.</text>
</comment>
<dbReference type="Pfam" id="PF13365">
    <property type="entry name" value="Trypsin_2"/>
    <property type="match status" value="1"/>
</dbReference>
<sequence length="351" mass="36163">MNKMGHRLFQHTGGSPSESVPERHAAIPDPGDSDADLLDAYSRAVVRVVESVGPAVVSVVVEKNSHGRRGEQAGAGSGVAVSPEGYILTNNHVVQGAGRIEVRTADGTALPARLAGADPATDLAVLRTGTADLAYASFGDSGKLAVGQLAIAIGNPLGFNSTVSTGVLSALGRAFRSRDGRLIENIIQHTAPLNPGNSGGPLVDSRGRVIGINTAIIPMAQGICFSIPSNTASWVLPQLVADGRVRRGYLGIAGQSQPLPQHVALALGLAANQAVEVVSVNRASPAGRAGLRAGDLIVAINDTCVTCVDDLHRFLAAWPIAEPATLTIVRDRRRLTLPIIPVEAVACPATG</sequence>
<evidence type="ECO:0000256" key="2">
    <source>
        <dbReference type="ARBA" id="ARBA00022670"/>
    </source>
</evidence>
<dbReference type="InterPro" id="IPR001940">
    <property type="entry name" value="Peptidase_S1C"/>
</dbReference>
<dbReference type="GO" id="GO:0004252">
    <property type="term" value="F:serine-type endopeptidase activity"/>
    <property type="evidence" value="ECO:0007669"/>
    <property type="project" value="InterPro"/>
</dbReference>
<feature type="domain" description="PDZ" evidence="5">
    <location>
        <begin position="267"/>
        <end position="303"/>
    </location>
</feature>
<evidence type="ECO:0000259" key="5">
    <source>
        <dbReference type="PROSITE" id="PS50106"/>
    </source>
</evidence>
<dbReference type="OrthoDB" id="350578at2157"/>
<proteinExistence type="inferred from homology"/>
<reference evidence="6 7" key="1">
    <citation type="journal article" date="2015" name="Int. J. Syst. Evol. Microbiol.">
        <title>Methanoculleus sediminis sp. nov., a methanogen from sediments near a submarine mud volcano.</title>
        <authorList>
            <person name="Chen S.C."/>
            <person name="Chen M.F."/>
            <person name="Lai M.C."/>
            <person name="Weng C.Y."/>
            <person name="Wu S.Y."/>
            <person name="Lin S."/>
            <person name="Yang T.F."/>
            <person name="Chen P.C."/>
        </authorList>
    </citation>
    <scope>NUCLEOTIDE SEQUENCE [LARGE SCALE GENOMIC DNA]</scope>
    <source>
        <strain evidence="6 7">S3Fa</strain>
    </source>
</reference>
<dbReference type="AlphaFoldDB" id="A0A0H1QY08"/>
<evidence type="ECO:0000256" key="1">
    <source>
        <dbReference type="ARBA" id="ARBA00010541"/>
    </source>
</evidence>
<dbReference type="Proteomes" id="UP000035301">
    <property type="component" value="Unassembled WGS sequence"/>
</dbReference>
<dbReference type="PATRIC" id="fig|1550566.3.peg.2306"/>
<dbReference type="Gene3D" id="2.40.10.10">
    <property type="entry name" value="Trypsin-like serine proteases"/>
    <property type="match status" value="2"/>
</dbReference>
<dbReference type="PANTHER" id="PTHR43343">
    <property type="entry name" value="PEPTIDASE S12"/>
    <property type="match status" value="1"/>
</dbReference>
<comment type="caution">
    <text evidence="6">The sequence shown here is derived from an EMBL/GenBank/DDBJ whole genome shotgun (WGS) entry which is preliminary data.</text>
</comment>
<feature type="region of interest" description="Disordered" evidence="4">
    <location>
        <begin position="1"/>
        <end position="32"/>
    </location>
</feature>
<evidence type="ECO:0000256" key="3">
    <source>
        <dbReference type="ARBA" id="ARBA00022801"/>
    </source>
</evidence>
<accession>A0A0H1QY08</accession>
<dbReference type="GO" id="GO:0006508">
    <property type="term" value="P:proteolysis"/>
    <property type="evidence" value="ECO:0007669"/>
    <property type="project" value="UniProtKB-KW"/>
</dbReference>
<dbReference type="PRINTS" id="PR00834">
    <property type="entry name" value="PROTEASES2C"/>
</dbReference>
<evidence type="ECO:0000256" key="4">
    <source>
        <dbReference type="SAM" id="MobiDB-lite"/>
    </source>
</evidence>
<dbReference type="SUPFAM" id="SSF50156">
    <property type="entry name" value="PDZ domain-like"/>
    <property type="match status" value="1"/>
</dbReference>
<keyword evidence="2 6" id="KW-0645">Protease</keyword>
<keyword evidence="3" id="KW-0378">Hydrolase</keyword>
<dbReference type="InterPro" id="IPR051201">
    <property type="entry name" value="Chloro_Bact_Ser_Proteases"/>
</dbReference>
<dbReference type="InterPro" id="IPR036034">
    <property type="entry name" value="PDZ_sf"/>
</dbReference>
<evidence type="ECO:0000313" key="6">
    <source>
        <dbReference type="EMBL" id="KLK87501.1"/>
    </source>
</evidence>
<dbReference type="Pfam" id="PF17820">
    <property type="entry name" value="PDZ_6"/>
    <property type="match status" value="1"/>
</dbReference>
<keyword evidence="7" id="KW-1185">Reference proteome</keyword>
<dbReference type="STRING" id="1550566.SZ63_10575"/>
<name>A0A0H1QY08_9EURY</name>
<organism evidence="6 7">
    <name type="scientific">Methanoculleus sediminis</name>
    <dbReference type="NCBI Taxonomy" id="1550566"/>
    <lineage>
        <taxon>Archaea</taxon>
        <taxon>Methanobacteriati</taxon>
        <taxon>Methanobacteriota</taxon>
        <taxon>Stenosarchaea group</taxon>
        <taxon>Methanomicrobia</taxon>
        <taxon>Methanomicrobiales</taxon>
        <taxon>Methanomicrobiaceae</taxon>
        <taxon>Methanoculleus</taxon>
    </lineage>
</organism>
<gene>
    <name evidence="6" type="ORF">SZ63_10575</name>
</gene>